<sequence length="263" mass="29033">MATPYLGPDDSRFDRSPVGAVVSTAGVMIRYGFYLVGLLVLGLIGLVILWVSSFQVTRSDDQPSFRLADPSLERLGGRGLVATSRGIGRVEIRQYGNVLARDQDLTVALVQAPSNWFGETDFRGEMRTMPVARQFSGQFGRNHWDLETRYGDLRAVDATFFSDGLRKPCFVFLSRFSTTAVYLKGWYCEADGSRPSAARLACLIDRLVLDRALPAKDADAFLRARMVNSPRCSASPLVQTTDPRGPNPAVARKASPYAPPRNY</sequence>
<dbReference type="OrthoDB" id="8128508at2"/>
<gene>
    <name evidence="3" type="ORF">CH338_21710</name>
</gene>
<dbReference type="Proteomes" id="UP000248863">
    <property type="component" value="Unassembled WGS sequence"/>
</dbReference>
<organism evidence="3 4">
    <name type="scientific">Rhodoplanes elegans</name>
    <dbReference type="NCBI Taxonomy" id="29408"/>
    <lineage>
        <taxon>Bacteria</taxon>
        <taxon>Pseudomonadati</taxon>
        <taxon>Pseudomonadota</taxon>
        <taxon>Alphaproteobacteria</taxon>
        <taxon>Hyphomicrobiales</taxon>
        <taxon>Nitrobacteraceae</taxon>
        <taxon>Rhodoplanes</taxon>
    </lineage>
</organism>
<keyword evidence="4" id="KW-1185">Reference proteome</keyword>
<evidence type="ECO:0000313" key="3">
    <source>
        <dbReference type="EMBL" id="RAI33964.1"/>
    </source>
</evidence>
<evidence type="ECO:0000256" key="2">
    <source>
        <dbReference type="SAM" id="Phobius"/>
    </source>
</evidence>
<protein>
    <submittedName>
        <fullName evidence="3">Uncharacterized protein</fullName>
    </submittedName>
</protein>
<keyword evidence="2" id="KW-0812">Transmembrane</keyword>
<proteinExistence type="predicted"/>
<dbReference type="EMBL" id="NPEU01000331">
    <property type="protein sequence ID" value="RAI33964.1"/>
    <property type="molecule type" value="Genomic_DNA"/>
</dbReference>
<dbReference type="RefSeq" id="WP_111359191.1">
    <property type="nucleotide sequence ID" value="NZ_NHSK01000112.1"/>
</dbReference>
<name>A0A327K7S0_9BRAD</name>
<feature type="transmembrane region" description="Helical" evidence="2">
    <location>
        <begin position="31"/>
        <end position="51"/>
    </location>
</feature>
<dbReference type="AlphaFoldDB" id="A0A327K7S0"/>
<feature type="region of interest" description="Disordered" evidence="1">
    <location>
        <begin position="233"/>
        <end position="263"/>
    </location>
</feature>
<comment type="caution">
    <text evidence="3">The sequence shown here is derived from an EMBL/GenBank/DDBJ whole genome shotgun (WGS) entry which is preliminary data.</text>
</comment>
<feature type="compositionally biased region" description="Polar residues" evidence="1">
    <location>
        <begin position="233"/>
        <end position="242"/>
    </location>
</feature>
<reference evidence="3 4" key="1">
    <citation type="submission" date="2017-07" db="EMBL/GenBank/DDBJ databases">
        <title>Draft Genome Sequences of Select Purple Nonsulfur Bacteria.</title>
        <authorList>
            <person name="Lasarre B."/>
            <person name="Mckinlay J.B."/>
        </authorList>
    </citation>
    <scope>NUCLEOTIDE SEQUENCE [LARGE SCALE GENOMIC DNA]</scope>
    <source>
        <strain evidence="3 4">DSM 11907</strain>
    </source>
</reference>
<keyword evidence="2" id="KW-0472">Membrane</keyword>
<evidence type="ECO:0000256" key="1">
    <source>
        <dbReference type="SAM" id="MobiDB-lite"/>
    </source>
</evidence>
<evidence type="ECO:0000313" key="4">
    <source>
        <dbReference type="Proteomes" id="UP000248863"/>
    </source>
</evidence>
<keyword evidence="2" id="KW-1133">Transmembrane helix</keyword>
<accession>A0A327K7S0</accession>